<proteinExistence type="predicted"/>
<evidence type="ECO:0000313" key="3">
    <source>
        <dbReference type="EMBL" id="CZQ60999.1"/>
    </source>
</evidence>
<dbReference type="AlphaFoldDB" id="A0A6K8HRH2"/>
<accession>A0A6K8HRH2</accession>
<name>A0A6K8HRH2_STAAU</name>
<evidence type="ECO:0000313" key="1">
    <source>
        <dbReference type="EMBL" id="CAC8237516.1"/>
    </source>
</evidence>
<organism evidence="2 7">
    <name type="scientific">Staphylococcus aureus</name>
    <dbReference type="NCBI Taxonomy" id="1280"/>
    <lineage>
        <taxon>Bacteria</taxon>
        <taxon>Bacillati</taxon>
        <taxon>Bacillota</taxon>
        <taxon>Bacilli</taxon>
        <taxon>Bacillales</taxon>
        <taxon>Staphylococcaceae</taxon>
        <taxon>Staphylococcus</taxon>
    </lineage>
</organism>
<evidence type="ECO:0000313" key="7">
    <source>
        <dbReference type="Proteomes" id="UP000507408"/>
    </source>
</evidence>
<comment type="caution">
    <text evidence="2">The sequence shown here is derived from an EMBL/GenBank/DDBJ whole genome shotgun (WGS) entry which is preliminary data.</text>
</comment>
<dbReference type="EMBL" id="FJNR01000007">
    <property type="protein sequence ID" value="CZQ60999.1"/>
    <property type="molecule type" value="Genomic_DNA"/>
</dbReference>
<evidence type="ECO:0000313" key="6">
    <source>
        <dbReference type="Proteomes" id="UP000507402"/>
    </source>
</evidence>
<dbReference type="Proteomes" id="UP000507408">
    <property type="component" value="Unassembled WGS sequence"/>
</dbReference>
<evidence type="ECO:0000313" key="5">
    <source>
        <dbReference type="Proteomes" id="UP000265645"/>
    </source>
</evidence>
<dbReference type="Proteomes" id="UP000507402">
    <property type="component" value="Unassembled WGS sequence"/>
</dbReference>
<dbReference type="EMBL" id="CAIIKR010000005">
    <property type="protein sequence ID" value="CAC8527817.1"/>
    <property type="molecule type" value="Genomic_DNA"/>
</dbReference>
<dbReference type="EMBL" id="CAIIGN010000005">
    <property type="protein sequence ID" value="CAC8237516.1"/>
    <property type="molecule type" value="Genomic_DNA"/>
</dbReference>
<protein>
    <submittedName>
        <fullName evidence="2">Uncharacterized protein</fullName>
    </submittedName>
</protein>
<sequence length="38" mass="4360">MVAKHVRLLPFYLQYSDEGYLTSIYLVEILIAPSESVT</sequence>
<evidence type="ECO:0000313" key="2">
    <source>
        <dbReference type="EMBL" id="CAC8527817.1"/>
    </source>
</evidence>
<dbReference type="EMBL" id="BDVT01000007">
    <property type="protein sequence ID" value="GBV20645.1"/>
    <property type="molecule type" value="Genomic_DNA"/>
</dbReference>
<gene>
    <name evidence="3" type="ORF">ERS391062_01322</name>
    <name evidence="4" type="ORF">M1K003_1639</name>
    <name evidence="1" type="ORF">SAMEA70153168_01584</name>
    <name evidence="2" type="ORF">SAMEA70245418_02134</name>
</gene>
<evidence type="ECO:0000313" key="4">
    <source>
        <dbReference type="EMBL" id="GBV20645.1"/>
    </source>
</evidence>
<reference evidence="6 7" key="3">
    <citation type="submission" date="2020-06" db="EMBL/GenBank/DDBJ databases">
        <authorList>
            <consortium name="Pathogen Informatics"/>
        </authorList>
    </citation>
    <scope>NUCLEOTIDE SEQUENCE [LARGE SCALE GENOMIC DNA]</scope>
    <source>
        <strain evidence="3">1943STDY5698364</strain>
        <strain evidence="1 6">MOS114</strain>
        <strain evidence="2 7">MOS222</strain>
    </source>
</reference>
<dbReference type="Proteomes" id="UP000070985">
    <property type="component" value="Unassembled WGS sequence"/>
</dbReference>
<dbReference type="Proteomes" id="UP000265645">
    <property type="component" value="Unassembled WGS sequence"/>
</dbReference>
<reference evidence="5" key="1">
    <citation type="submission" date="2017-08" db="EMBL/GenBank/DDBJ databases">
        <title>Protection against atopic dermatitis through acquisition of Staphylococcus quorum-sensing agr mutations in the skin.</title>
        <authorList>
            <person name="Nakamura Y."/>
            <person name="Takahashi H."/>
            <person name="Takaya A."/>
            <person name="Inoue Y."/>
            <person name="Katayama Y."/>
            <person name="Kusuya Y."/>
            <person name="Shoji T."/>
            <person name="Takada S."/>
            <person name="Nakagawa S."/>
            <person name="Oguma R."/>
            <person name="Ozawa N."/>
            <person name="Yamaide F."/>
            <person name="Suzuki S."/>
            <person name="Villaruz A."/>
            <person name="Otto M."/>
            <person name="Matsue H."/>
            <person name="Nunez G."/>
            <person name="Shimojo N."/>
        </authorList>
    </citation>
    <scope>NUCLEOTIDE SEQUENCE [LARGE SCALE GENOMIC DNA]</scope>
    <source>
        <strain evidence="5">M1K003</strain>
    </source>
</reference>
<reference evidence="4" key="2">
    <citation type="submission" date="2018-07" db="EMBL/GenBank/DDBJ databases">
        <title>Protection against atopic dermatitis through acquisition of Staphylococcus quorum-sensing agr mutations in the skin.</title>
        <authorList>
            <person name="Nakamura Y."/>
            <person name="Takahashi H."/>
            <person name="Takaya A."/>
            <person name="Inoue Y."/>
            <person name="Katayama Y."/>
            <person name="Kusuya Y."/>
            <person name="Shoji T."/>
            <person name="Takada S."/>
            <person name="Nakagawa S."/>
            <person name="Oguma R."/>
            <person name="Ozawa N."/>
            <person name="Yamaide F."/>
            <person name="Suzuki S."/>
            <person name="Villaruz A."/>
            <person name="Otto M."/>
            <person name="Matsue H."/>
            <person name="Nunez G."/>
            <person name="Shimojo N."/>
        </authorList>
    </citation>
    <scope>NUCLEOTIDE SEQUENCE</scope>
    <source>
        <strain evidence="4">M1K003</strain>
    </source>
</reference>